<gene>
    <name evidence="3" type="ORF">FHS48_002206</name>
</gene>
<accession>A0A7X0DM89</accession>
<dbReference type="GO" id="GO:0071949">
    <property type="term" value="F:FAD binding"/>
    <property type="evidence" value="ECO:0007669"/>
    <property type="project" value="InterPro"/>
</dbReference>
<dbReference type="Pfam" id="PF01565">
    <property type="entry name" value="FAD_binding_4"/>
    <property type="match status" value="1"/>
</dbReference>
<dbReference type="RefSeq" id="WP_184263601.1">
    <property type="nucleotide sequence ID" value="NZ_JACIIX010000007.1"/>
</dbReference>
<dbReference type="InterPro" id="IPR010031">
    <property type="entry name" value="FAD_lactone_oxidase-like"/>
</dbReference>
<sequence>MILGGWGRYPVADCRVADLRDETGARDAVLRASATLIARGQGRSYGDAALNPAGTLLTRRLNRFLAFDPQTGDLTCESGVLLDDILSVFVRRGWFPPVTPGTRQVSLGGMIAADVHGKNHHQAGPFCRHIRALDLMLADGRVVTCSPDQEPGLFRATCGGMGLTGIILRATVRLMPIETAWIRQRVIRCASLSEVMAAFAAAGDAPYSVAWIDGLSGGGALGRSVLFLGAHALRQDLPPSLRQDPLRVPERRRLSVPVPLPGAVLSPPVVRLFNGVYFRRAQEGTGLVDLDSFFYPLDAVRHWNRIYGRRGFVQFQCVLPLAASAEGLARLLAVTAAAGLGSFLSVLKLFGPGPGGMLSFPMEGYTLALDFPLSAAVPGLLRQLEAIVCDHGGRLYLAKDALMTPQTFRSGYPELPGFLAECDRVGATGCFSSLQSQRVMP</sequence>
<keyword evidence="1" id="KW-0285">Flavoprotein</keyword>
<dbReference type="PANTHER" id="PTHR43762:SF1">
    <property type="entry name" value="D-ARABINONO-1,4-LACTONE OXIDASE"/>
    <property type="match status" value="1"/>
</dbReference>
<evidence type="ECO:0000313" key="3">
    <source>
        <dbReference type="EMBL" id="MBB6210781.1"/>
    </source>
</evidence>
<feature type="domain" description="FAD-binding PCMH-type" evidence="2">
    <location>
        <begin position="8"/>
        <end position="177"/>
    </location>
</feature>
<proteinExistence type="predicted"/>
<dbReference type="PANTHER" id="PTHR43762">
    <property type="entry name" value="L-GULONOLACTONE OXIDASE"/>
    <property type="match status" value="1"/>
</dbReference>
<dbReference type="PROSITE" id="PS51387">
    <property type="entry name" value="FAD_PCMH"/>
    <property type="match status" value="1"/>
</dbReference>
<dbReference type="InterPro" id="IPR006094">
    <property type="entry name" value="Oxid_FAD_bind_N"/>
</dbReference>
<dbReference type="Proteomes" id="UP000544872">
    <property type="component" value="Unassembled WGS sequence"/>
</dbReference>
<evidence type="ECO:0000313" key="4">
    <source>
        <dbReference type="Proteomes" id="UP000544872"/>
    </source>
</evidence>
<evidence type="ECO:0000256" key="1">
    <source>
        <dbReference type="ARBA" id="ARBA00022827"/>
    </source>
</evidence>
<dbReference type="InterPro" id="IPR036318">
    <property type="entry name" value="FAD-bd_PCMH-like_sf"/>
</dbReference>
<name>A0A7X0DM89_NOVIT</name>
<evidence type="ECO:0000259" key="2">
    <source>
        <dbReference type="PROSITE" id="PS51387"/>
    </source>
</evidence>
<organism evidence="3 4">
    <name type="scientific">Novispirillum itersonii</name>
    <name type="common">Aquaspirillum itersonii</name>
    <dbReference type="NCBI Taxonomy" id="189"/>
    <lineage>
        <taxon>Bacteria</taxon>
        <taxon>Pseudomonadati</taxon>
        <taxon>Pseudomonadota</taxon>
        <taxon>Alphaproteobacteria</taxon>
        <taxon>Rhodospirillales</taxon>
        <taxon>Novispirillaceae</taxon>
        <taxon>Novispirillum</taxon>
    </lineage>
</organism>
<dbReference type="InterPro" id="IPR016166">
    <property type="entry name" value="FAD-bd_PCMH"/>
</dbReference>
<dbReference type="Gene3D" id="3.30.465.10">
    <property type="match status" value="1"/>
</dbReference>
<comment type="caution">
    <text evidence="3">The sequence shown here is derived from an EMBL/GenBank/DDBJ whole genome shotgun (WGS) entry which is preliminary data.</text>
</comment>
<dbReference type="EMBL" id="JACIIX010000007">
    <property type="protein sequence ID" value="MBB6210781.1"/>
    <property type="molecule type" value="Genomic_DNA"/>
</dbReference>
<protein>
    <submittedName>
        <fullName evidence="3">FAD/FMN-containing dehydrogenase</fullName>
    </submittedName>
</protein>
<keyword evidence="1" id="KW-0274">FAD</keyword>
<dbReference type="GO" id="GO:0016899">
    <property type="term" value="F:oxidoreductase activity, acting on the CH-OH group of donors, oxygen as acceptor"/>
    <property type="evidence" value="ECO:0007669"/>
    <property type="project" value="InterPro"/>
</dbReference>
<dbReference type="AlphaFoldDB" id="A0A7X0DM89"/>
<dbReference type="InterPro" id="IPR016169">
    <property type="entry name" value="FAD-bd_PCMH_sub2"/>
</dbReference>
<dbReference type="SUPFAM" id="SSF56176">
    <property type="entry name" value="FAD-binding/transporter-associated domain-like"/>
    <property type="match status" value="1"/>
</dbReference>
<reference evidence="3 4" key="1">
    <citation type="submission" date="2020-08" db="EMBL/GenBank/DDBJ databases">
        <title>Genomic Encyclopedia of Type Strains, Phase IV (KMG-IV): sequencing the most valuable type-strain genomes for metagenomic binning, comparative biology and taxonomic classification.</title>
        <authorList>
            <person name="Goeker M."/>
        </authorList>
    </citation>
    <scope>NUCLEOTIDE SEQUENCE [LARGE SCALE GENOMIC DNA]</scope>
    <source>
        <strain evidence="3 4">DSM 11590</strain>
    </source>
</reference>
<keyword evidence="4" id="KW-1185">Reference proteome</keyword>